<evidence type="ECO:0000256" key="10">
    <source>
        <dbReference type="PIRSR" id="PIRSR611284-1"/>
    </source>
</evidence>
<dbReference type="PRINTS" id="PR00080">
    <property type="entry name" value="SDRFAMILY"/>
</dbReference>
<dbReference type="AlphaFoldDB" id="A0A932M1U8"/>
<dbReference type="FunFam" id="3.40.50.720:FF:000037">
    <property type="entry name" value="3-oxoacyl-[acyl-carrier-protein] reductase FabG"/>
    <property type="match status" value="1"/>
</dbReference>
<keyword evidence="9 12" id="KW-0275">Fatty acid biosynthesis</keyword>
<accession>A0A932M1U8</accession>
<keyword evidence="5 12" id="KW-0276">Fatty acid metabolism</keyword>
<keyword evidence="4 12" id="KW-0444">Lipid biosynthesis</keyword>
<dbReference type="Gene3D" id="3.40.50.720">
    <property type="entry name" value="NAD(P)-binding Rossmann-like Domain"/>
    <property type="match status" value="1"/>
</dbReference>
<dbReference type="PANTHER" id="PTHR42879:SF2">
    <property type="entry name" value="3-OXOACYL-[ACYL-CARRIER-PROTEIN] REDUCTASE FABG"/>
    <property type="match status" value="1"/>
</dbReference>
<evidence type="ECO:0000259" key="13">
    <source>
        <dbReference type="SMART" id="SM00822"/>
    </source>
</evidence>
<dbReference type="SUPFAM" id="SSF51735">
    <property type="entry name" value="NAD(P)-binding Rossmann-fold domains"/>
    <property type="match status" value="1"/>
</dbReference>
<sequence length="247" mass="26146">MGLRGRVALVTGGGRGIGADVARGLAARGARVFINYLRDTTAAERVKGEICSAGGEAEIVQANVAYPADVKRMFERVSAEGGRLDFLINNAGVTRDGLLLRMSEDDWDYVLDTNLKSTFLCSKAAARLMVRQRFGRIVNISSVAGIMGNPGQANYAAAKAGIVGFTKAVAKELASRGITVNAVAPGLVDTDMTRSMPERAREAILGTIPLGRVGLGPEVMAVVEFLLSEEASYITGQVLHVNGGMWM</sequence>
<evidence type="ECO:0000256" key="6">
    <source>
        <dbReference type="ARBA" id="ARBA00022857"/>
    </source>
</evidence>
<dbReference type="NCBIfam" id="NF009466">
    <property type="entry name" value="PRK12826.1-2"/>
    <property type="match status" value="1"/>
</dbReference>
<feature type="domain" description="Ketoreductase" evidence="13">
    <location>
        <begin position="6"/>
        <end position="191"/>
    </location>
</feature>
<dbReference type="CDD" id="cd05333">
    <property type="entry name" value="BKR_SDR_c"/>
    <property type="match status" value="1"/>
</dbReference>
<feature type="binding site" evidence="11">
    <location>
        <begin position="155"/>
        <end position="159"/>
    </location>
    <ligand>
        <name>NADP(+)</name>
        <dbReference type="ChEBI" id="CHEBI:58349"/>
    </ligand>
</feature>
<dbReference type="GO" id="GO:0004316">
    <property type="term" value="F:3-oxoacyl-[acyl-carrier-protein] reductase (NADPH) activity"/>
    <property type="evidence" value="ECO:0007669"/>
    <property type="project" value="UniProtKB-UniRule"/>
</dbReference>
<evidence type="ECO:0000256" key="11">
    <source>
        <dbReference type="PIRSR" id="PIRSR611284-2"/>
    </source>
</evidence>
<dbReference type="NCBIfam" id="TIGR01830">
    <property type="entry name" value="3oxo_ACP_reduc"/>
    <property type="match status" value="1"/>
</dbReference>
<protein>
    <recommendedName>
        <fullName evidence="3 12">3-oxoacyl-[acyl-carrier-protein] reductase</fullName>
        <ecNumber evidence="3 12">1.1.1.100</ecNumber>
    </recommendedName>
</protein>
<evidence type="ECO:0000256" key="3">
    <source>
        <dbReference type="ARBA" id="ARBA00012948"/>
    </source>
</evidence>
<feature type="binding site" evidence="11">
    <location>
        <begin position="12"/>
        <end position="15"/>
    </location>
    <ligand>
        <name>NADP(+)</name>
        <dbReference type="ChEBI" id="CHEBI:58349"/>
    </ligand>
</feature>
<dbReference type="Proteomes" id="UP000741360">
    <property type="component" value="Unassembled WGS sequence"/>
</dbReference>
<feature type="binding site" evidence="11">
    <location>
        <position position="90"/>
    </location>
    <ligand>
        <name>NADP(+)</name>
        <dbReference type="ChEBI" id="CHEBI:58349"/>
    </ligand>
</feature>
<keyword evidence="8 12" id="KW-0443">Lipid metabolism</keyword>
<dbReference type="InterPro" id="IPR036291">
    <property type="entry name" value="NAD(P)-bd_dom_sf"/>
</dbReference>
<organism evidence="14 15">
    <name type="scientific">Tectimicrobiota bacterium</name>
    <dbReference type="NCBI Taxonomy" id="2528274"/>
    <lineage>
        <taxon>Bacteria</taxon>
        <taxon>Pseudomonadati</taxon>
        <taxon>Nitrospinota/Tectimicrobiota group</taxon>
        <taxon>Candidatus Tectimicrobiota</taxon>
    </lineage>
</organism>
<dbReference type="NCBIfam" id="NF005559">
    <property type="entry name" value="PRK07231.1"/>
    <property type="match status" value="1"/>
</dbReference>
<dbReference type="InterPro" id="IPR057326">
    <property type="entry name" value="KR_dom"/>
</dbReference>
<dbReference type="EC" id="1.1.1.100" evidence="3 12"/>
<keyword evidence="6 11" id="KW-0521">NADP</keyword>
<dbReference type="PANTHER" id="PTHR42879">
    <property type="entry name" value="3-OXOACYL-(ACYL-CARRIER-PROTEIN) REDUCTASE"/>
    <property type="match status" value="1"/>
</dbReference>
<dbReference type="InterPro" id="IPR020904">
    <property type="entry name" value="Sc_DH/Rdtase_CS"/>
</dbReference>
<dbReference type="InterPro" id="IPR050259">
    <property type="entry name" value="SDR"/>
</dbReference>
<comment type="catalytic activity">
    <reaction evidence="12">
        <text>a (3R)-hydroxyacyl-[ACP] + NADP(+) = a 3-oxoacyl-[ACP] + NADPH + H(+)</text>
        <dbReference type="Rhea" id="RHEA:17397"/>
        <dbReference type="Rhea" id="RHEA-COMP:9916"/>
        <dbReference type="Rhea" id="RHEA-COMP:9945"/>
        <dbReference type="ChEBI" id="CHEBI:15378"/>
        <dbReference type="ChEBI" id="CHEBI:57783"/>
        <dbReference type="ChEBI" id="CHEBI:58349"/>
        <dbReference type="ChEBI" id="CHEBI:78776"/>
        <dbReference type="ChEBI" id="CHEBI:78827"/>
        <dbReference type="EC" id="1.1.1.100"/>
    </reaction>
</comment>
<dbReference type="GO" id="GO:0030497">
    <property type="term" value="P:fatty acid elongation"/>
    <property type="evidence" value="ECO:0007669"/>
    <property type="project" value="UniProtKB-ARBA"/>
</dbReference>
<dbReference type="PRINTS" id="PR00081">
    <property type="entry name" value="GDHRDH"/>
</dbReference>
<dbReference type="Pfam" id="PF13561">
    <property type="entry name" value="adh_short_C2"/>
    <property type="match status" value="1"/>
</dbReference>
<dbReference type="SMART" id="SM00822">
    <property type="entry name" value="PKS_KR"/>
    <property type="match status" value="1"/>
</dbReference>
<evidence type="ECO:0000256" key="1">
    <source>
        <dbReference type="ARBA" id="ARBA00005194"/>
    </source>
</evidence>
<comment type="subunit">
    <text evidence="12">Homotetramer.</text>
</comment>
<gene>
    <name evidence="14" type="primary">fabG</name>
    <name evidence="14" type="ORF">HYY65_14355</name>
</gene>
<dbReference type="InterPro" id="IPR002347">
    <property type="entry name" value="SDR_fam"/>
</dbReference>
<comment type="pathway">
    <text evidence="1 12">Lipid metabolism; fatty acid biosynthesis.</text>
</comment>
<evidence type="ECO:0000256" key="8">
    <source>
        <dbReference type="ARBA" id="ARBA00023098"/>
    </source>
</evidence>
<dbReference type="PROSITE" id="PS00061">
    <property type="entry name" value="ADH_SHORT"/>
    <property type="match status" value="1"/>
</dbReference>
<comment type="caution">
    <text evidence="14">The sequence shown here is derived from an EMBL/GenBank/DDBJ whole genome shotgun (WGS) entry which is preliminary data.</text>
</comment>
<evidence type="ECO:0000256" key="4">
    <source>
        <dbReference type="ARBA" id="ARBA00022516"/>
    </source>
</evidence>
<evidence type="ECO:0000256" key="5">
    <source>
        <dbReference type="ARBA" id="ARBA00022832"/>
    </source>
</evidence>
<evidence type="ECO:0000256" key="9">
    <source>
        <dbReference type="ARBA" id="ARBA00023160"/>
    </source>
</evidence>
<name>A0A932M1U8_UNCTE</name>
<dbReference type="EMBL" id="JACPSX010000276">
    <property type="protein sequence ID" value="MBI3016207.1"/>
    <property type="molecule type" value="Genomic_DNA"/>
</dbReference>
<comment type="similarity">
    <text evidence="2 12">Belongs to the short-chain dehydrogenases/reductases (SDR) family.</text>
</comment>
<evidence type="ECO:0000313" key="14">
    <source>
        <dbReference type="EMBL" id="MBI3016207.1"/>
    </source>
</evidence>
<proteinExistence type="inferred from homology"/>
<dbReference type="InterPro" id="IPR011284">
    <property type="entry name" value="3oxo_ACP_reduc"/>
</dbReference>
<reference evidence="14" key="1">
    <citation type="submission" date="2020-07" db="EMBL/GenBank/DDBJ databases">
        <title>Huge and variable diversity of episymbiotic CPR bacteria and DPANN archaea in groundwater ecosystems.</title>
        <authorList>
            <person name="He C.Y."/>
            <person name="Keren R."/>
            <person name="Whittaker M."/>
            <person name="Farag I.F."/>
            <person name="Doudna J."/>
            <person name="Cate J.H.D."/>
            <person name="Banfield J.F."/>
        </authorList>
    </citation>
    <scope>NUCLEOTIDE SEQUENCE</scope>
    <source>
        <strain evidence="14">NC_groundwater_717_Ag_S-0.2um_59_8</strain>
    </source>
</reference>
<keyword evidence="7 12" id="KW-0560">Oxidoreductase</keyword>
<comment type="function">
    <text evidence="12">Catalyzes the NADPH-dependent reduction of beta-ketoacyl-ACP substrates to beta-hydroxyacyl-ACP products, the first reductive step in the elongation cycle of fatty acid biosynthesis.</text>
</comment>
<evidence type="ECO:0000313" key="15">
    <source>
        <dbReference type="Proteomes" id="UP000741360"/>
    </source>
</evidence>
<evidence type="ECO:0000256" key="12">
    <source>
        <dbReference type="RuleBase" id="RU366074"/>
    </source>
</evidence>
<dbReference type="GO" id="GO:0051287">
    <property type="term" value="F:NAD binding"/>
    <property type="evidence" value="ECO:0007669"/>
    <property type="project" value="UniProtKB-UniRule"/>
</dbReference>
<feature type="active site" description="Proton acceptor" evidence="10">
    <location>
        <position position="155"/>
    </location>
</feature>
<evidence type="ECO:0000256" key="7">
    <source>
        <dbReference type="ARBA" id="ARBA00023002"/>
    </source>
</evidence>
<feature type="binding site" evidence="11">
    <location>
        <begin position="63"/>
        <end position="64"/>
    </location>
    <ligand>
        <name>NADP(+)</name>
        <dbReference type="ChEBI" id="CHEBI:58349"/>
    </ligand>
</feature>
<evidence type="ECO:0000256" key="2">
    <source>
        <dbReference type="ARBA" id="ARBA00006484"/>
    </source>
</evidence>